<dbReference type="EMBL" id="BSNC01000005">
    <property type="protein sequence ID" value="GLP96908.1"/>
    <property type="molecule type" value="Genomic_DNA"/>
</dbReference>
<comment type="subunit">
    <text evidence="10">Monomer. Associates with 30S ribosomal subunit, binds 16S rRNA.</text>
</comment>
<dbReference type="Proteomes" id="UP001161422">
    <property type="component" value="Unassembled WGS sequence"/>
</dbReference>
<dbReference type="InterPro" id="IPR004881">
    <property type="entry name" value="Ribosome_biogen_GTPase_RsgA"/>
</dbReference>
<keyword evidence="8 10" id="KW-0694">RNA-binding</keyword>
<keyword evidence="4 10" id="KW-0699">rRNA-binding</keyword>
<dbReference type="PANTHER" id="PTHR32120">
    <property type="entry name" value="SMALL RIBOSOMAL SUBUNIT BIOGENESIS GTPASE RSGA"/>
    <property type="match status" value="1"/>
</dbReference>
<organism evidence="13 14">
    <name type="scientific">Paraferrimonas sedimenticola</name>
    <dbReference type="NCBI Taxonomy" id="375674"/>
    <lineage>
        <taxon>Bacteria</taxon>
        <taxon>Pseudomonadati</taxon>
        <taxon>Pseudomonadota</taxon>
        <taxon>Gammaproteobacteria</taxon>
        <taxon>Alteromonadales</taxon>
        <taxon>Ferrimonadaceae</taxon>
        <taxon>Paraferrimonas</taxon>
    </lineage>
</organism>
<dbReference type="Gene3D" id="3.40.50.300">
    <property type="entry name" value="P-loop containing nucleotide triphosphate hydrolases"/>
    <property type="match status" value="1"/>
</dbReference>
<comment type="subcellular location">
    <subcellularLocation>
        <location evidence="10">Cytoplasm</location>
    </subcellularLocation>
</comment>
<evidence type="ECO:0000256" key="1">
    <source>
        <dbReference type="ARBA" id="ARBA00022490"/>
    </source>
</evidence>
<feature type="domain" description="CP-type G" evidence="12">
    <location>
        <begin position="94"/>
        <end position="252"/>
    </location>
</feature>
<dbReference type="SUPFAM" id="SSF52540">
    <property type="entry name" value="P-loop containing nucleoside triphosphate hydrolases"/>
    <property type="match status" value="1"/>
</dbReference>
<keyword evidence="6 10" id="KW-0378">Hydrolase</keyword>
<gene>
    <name evidence="13" type="primary">rsgA2</name>
    <name evidence="10" type="synonym">rsgA</name>
    <name evidence="13" type="ORF">GCM10007895_22140</name>
</gene>
<sequence>MSAYSLAQLGWNPFFQQQLTLDEYQDTRAMRVCEQHRNRLVLIGESGLADFALVGQLPAISVGDWLLLSTEGEFIRRLDRATEFRRKAAGAKIDEQMIAVNVDTVFIVMSLNQDFKLSRVERYLTLVNEAGAESVVVLTKKDLCESLEQADELVAQVQALDPLLNVVALNALDSEAAAALAPWCRSGKTLALMGSSGVGKSTLVNTIIGDAQQATANIREDDSKGRHTTTSRSIHLTPVGAVLMDTPGMRELQLTDVDEGLSLTFADVEALAEQCRFGDCQHQAEPGCAIQAALASGELDARRFNNYLKLAREQALNSASLAEKRAKDKALGKMYRAVQGESRRRKKGG</sequence>
<protein>
    <recommendedName>
        <fullName evidence="10">Small ribosomal subunit biogenesis GTPase RsgA</fullName>
        <ecNumber evidence="10">3.6.1.-</ecNumber>
    </recommendedName>
</protein>
<dbReference type="Gene3D" id="1.10.40.50">
    <property type="entry name" value="Probable gtpase engc, domain 3"/>
    <property type="match status" value="1"/>
</dbReference>
<dbReference type="InterPro" id="IPR027417">
    <property type="entry name" value="P-loop_NTPase"/>
</dbReference>
<evidence type="ECO:0000256" key="9">
    <source>
        <dbReference type="ARBA" id="ARBA00023134"/>
    </source>
</evidence>
<keyword evidence="3 10" id="KW-0479">Metal-binding</keyword>
<feature type="domain" description="EngC GTPase" evidence="11">
    <location>
        <begin position="100"/>
        <end position="250"/>
    </location>
</feature>
<evidence type="ECO:0000313" key="14">
    <source>
        <dbReference type="Proteomes" id="UP001161422"/>
    </source>
</evidence>
<dbReference type="HAMAP" id="MF_01820">
    <property type="entry name" value="GTPase_RsgA"/>
    <property type="match status" value="1"/>
</dbReference>
<keyword evidence="5 10" id="KW-0547">Nucleotide-binding</keyword>
<evidence type="ECO:0000256" key="8">
    <source>
        <dbReference type="ARBA" id="ARBA00022884"/>
    </source>
</evidence>
<evidence type="ECO:0000256" key="7">
    <source>
        <dbReference type="ARBA" id="ARBA00022833"/>
    </source>
</evidence>
<accession>A0AA37RXL1</accession>
<dbReference type="RefSeq" id="WP_095504527.1">
    <property type="nucleotide sequence ID" value="NZ_BSNC01000005.1"/>
</dbReference>
<evidence type="ECO:0000256" key="5">
    <source>
        <dbReference type="ARBA" id="ARBA00022741"/>
    </source>
</evidence>
<evidence type="ECO:0000256" key="6">
    <source>
        <dbReference type="ARBA" id="ARBA00022801"/>
    </source>
</evidence>
<keyword evidence="14" id="KW-1185">Reference proteome</keyword>
<reference evidence="13" key="1">
    <citation type="journal article" date="2014" name="Int. J. Syst. Evol. Microbiol.">
        <title>Complete genome sequence of Corynebacterium casei LMG S-19264T (=DSM 44701T), isolated from a smear-ripened cheese.</title>
        <authorList>
            <consortium name="US DOE Joint Genome Institute (JGI-PGF)"/>
            <person name="Walter F."/>
            <person name="Albersmeier A."/>
            <person name="Kalinowski J."/>
            <person name="Ruckert C."/>
        </authorList>
    </citation>
    <scope>NUCLEOTIDE SEQUENCE</scope>
    <source>
        <strain evidence="13">NBRC 101628</strain>
    </source>
</reference>
<feature type="binding site" evidence="10">
    <location>
        <position position="275"/>
    </location>
    <ligand>
        <name>Zn(2+)</name>
        <dbReference type="ChEBI" id="CHEBI:29105"/>
    </ligand>
</feature>
<evidence type="ECO:0000259" key="11">
    <source>
        <dbReference type="PROSITE" id="PS50936"/>
    </source>
</evidence>
<dbReference type="GO" id="GO:0005737">
    <property type="term" value="C:cytoplasm"/>
    <property type="evidence" value="ECO:0007669"/>
    <property type="project" value="UniProtKB-SubCell"/>
</dbReference>
<evidence type="ECO:0000313" key="13">
    <source>
        <dbReference type="EMBL" id="GLP96908.1"/>
    </source>
</evidence>
<keyword evidence="1 10" id="KW-0963">Cytoplasm</keyword>
<dbReference type="CDD" id="cd01854">
    <property type="entry name" value="YjeQ_EngC"/>
    <property type="match status" value="1"/>
</dbReference>
<dbReference type="GO" id="GO:0005525">
    <property type="term" value="F:GTP binding"/>
    <property type="evidence" value="ECO:0007669"/>
    <property type="project" value="UniProtKB-UniRule"/>
</dbReference>
<dbReference type="PANTHER" id="PTHR32120:SF10">
    <property type="entry name" value="SMALL RIBOSOMAL SUBUNIT BIOGENESIS GTPASE RSGA"/>
    <property type="match status" value="1"/>
</dbReference>
<name>A0AA37RXL1_9GAMM</name>
<dbReference type="AlphaFoldDB" id="A0AA37RXL1"/>
<evidence type="ECO:0000256" key="10">
    <source>
        <dbReference type="HAMAP-Rule" id="MF_01820"/>
    </source>
</evidence>
<keyword evidence="7 10" id="KW-0862">Zinc</keyword>
<dbReference type="EC" id="3.6.1.-" evidence="10"/>
<comment type="cofactor">
    <cofactor evidence="10">
        <name>Zn(2+)</name>
        <dbReference type="ChEBI" id="CHEBI:29105"/>
    </cofactor>
    <text evidence="10">Binds 1 zinc ion per subunit.</text>
</comment>
<dbReference type="Pfam" id="PF03193">
    <property type="entry name" value="RsgA_GTPase"/>
    <property type="match status" value="1"/>
</dbReference>
<dbReference type="GO" id="GO:0042274">
    <property type="term" value="P:ribosomal small subunit biogenesis"/>
    <property type="evidence" value="ECO:0007669"/>
    <property type="project" value="UniProtKB-UniRule"/>
</dbReference>
<evidence type="ECO:0000256" key="4">
    <source>
        <dbReference type="ARBA" id="ARBA00022730"/>
    </source>
</evidence>
<dbReference type="InterPro" id="IPR010914">
    <property type="entry name" value="RsgA_GTPase_dom"/>
</dbReference>
<evidence type="ECO:0000256" key="3">
    <source>
        <dbReference type="ARBA" id="ARBA00022723"/>
    </source>
</evidence>
<dbReference type="GO" id="GO:0003924">
    <property type="term" value="F:GTPase activity"/>
    <property type="evidence" value="ECO:0007669"/>
    <property type="project" value="UniProtKB-UniRule"/>
</dbReference>
<feature type="binding site" evidence="10">
    <location>
        <begin position="194"/>
        <end position="202"/>
    </location>
    <ligand>
        <name>GTP</name>
        <dbReference type="ChEBI" id="CHEBI:37565"/>
    </ligand>
</feature>
<dbReference type="PROSITE" id="PS50936">
    <property type="entry name" value="ENGC_GTPASE"/>
    <property type="match status" value="1"/>
</dbReference>
<dbReference type="GO" id="GO:0046872">
    <property type="term" value="F:metal ion binding"/>
    <property type="evidence" value="ECO:0007669"/>
    <property type="project" value="UniProtKB-KW"/>
</dbReference>
<comment type="similarity">
    <text evidence="10">Belongs to the TRAFAC class YlqF/YawG GTPase family. RsgA subfamily.</text>
</comment>
<dbReference type="InterPro" id="IPR030378">
    <property type="entry name" value="G_CP_dom"/>
</dbReference>
<feature type="binding site" evidence="10">
    <location>
        <position position="282"/>
    </location>
    <ligand>
        <name>Zn(2+)</name>
        <dbReference type="ChEBI" id="CHEBI:29105"/>
    </ligand>
</feature>
<comment type="caution">
    <text evidence="13">The sequence shown here is derived from an EMBL/GenBank/DDBJ whole genome shotgun (WGS) entry which is preliminary data.</text>
</comment>
<evidence type="ECO:0000259" key="12">
    <source>
        <dbReference type="PROSITE" id="PS51721"/>
    </source>
</evidence>
<comment type="function">
    <text evidence="10">One of several proteins that assist in the late maturation steps of the functional core of the 30S ribosomal subunit. Helps release RbfA from mature subunits. May play a role in the assembly of ribosomal proteins into the subunit. Circularly permuted GTPase that catalyzes slow GTP hydrolysis, GTPase activity is stimulated by the 30S ribosomal subunit.</text>
</comment>
<dbReference type="NCBIfam" id="TIGR00157">
    <property type="entry name" value="ribosome small subunit-dependent GTPase A"/>
    <property type="match status" value="1"/>
</dbReference>
<dbReference type="PROSITE" id="PS51721">
    <property type="entry name" value="G_CP"/>
    <property type="match status" value="1"/>
</dbReference>
<reference evidence="13" key="2">
    <citation type="submission" date="2023-01" db="EMBL/GenBank/DDBJ databases">
        <title>Draft genome sequence of Paraferrimonas sedimenticola strain NBRC 101628.</title>
        <authorList>
            <person name="Sun Q."/>
            <person name="Mori K."/>
        </authorList>
    </citation>
    <scope>NUCLEOTIDE SEQUENCE</scope>
    <source>
        <strain evidence="13">NBRC 101628</strain>
    </source>
</reference>
<evidence type="ECO:0000256" key="2">
    <source>
        <dbReference type="ARBA" id="ARBA00022517"/>
    </source>
</evidence>
<keyword evidence="9 10" id="KW-0342">GTP-binding</keyword>
<feature type="binding site" evidence="10">
    <location>
        <begin position="139"/>
        <end position="142"/>
    </location>
    <ligand>
        <name>GTP</name>
        <dbReference type="ChEBI" id="CHEBI:37565"/>
    </ligand>
</feature>
<feature type="binding site" evidence="10">
    <location>
        <position position="288"/>
    </location>
    <ligand>
        <name>Zn(2+)</name>
        <dbReference type="ChEBI" id="CHEBI:29105"/>
    </ligand>
</feature>
<keyword evidence="2 10" id="KW-0690">Ribosome biogenesis</keyword>
<feature type="binding site" evidence="10">
    <location>
        <position position="280"/>
    </location>
    <ligand>
        <name>Zn(2+)</name>
        <dbReference type="ChEBI" id="CHEBI:29105"/>
    </ligand>
</feature>
<proteinExistence type="inferred from homology"/>
<dbReference type="GO" id="GO:0019843">
    <property type="term" value="F:rRNA binding"/>
    <property type="evidence" value="ECO:0007669"/>
    <property type="project" value="UniProtKB-KW"/>
</dbReference>